<dbReference type="GO" id="GO:0005524">
    <property type="term" value="F:ATP binding"/>
    <property type="evidence" value="ECO:0007669"/>
    <property type="project" value="InterPro"/>
</dbReference>
<evidence type="ECO:0000313" key="2">
    <source>
        <dbReference type="EMBL" id="GAH97767.1"/>
    </source>
</evidence>
<feature type="domain" description="SMC hinge" evidence="1">
    <location>
        <begin position="4"/>
        <end position="70"/>
    </location>
</feature>
<dbReference type="EMBL" id="BARU01048608">
    <property type="protein sequence ID" value="GAH97767.1"/>
    <property type="molecule type" value="Genomic_DNA"/>
</dbReference>
<dbReference type="SUPFAM" id="SSF75553">
    <property type="entry name" value="Smc hinge domain"/>
    <property type="match status" value="1"/>
</dbReference>
<comment type="caution">
    <text evidence="2">The sequence shown here is derived from an EMBL/GenBank/DDBJ whole genome shotgun (WGS) entry which is preliminary data.</text>
</comment>
<organism evidence="2">
    <name type="scientific">marine sediment metagenome</name>
    <dbReference type="NCBI Taxonomy" id="412755"/>
    <lineage>
        <taxon>unclassified sequences</taxon>
        <taxon>metagenomes</taxon>
        <taxon>ecological metagenomes</taxon>
    </lineage>
</organism>
<reference evidence="2" key="1">
    <citation type="journal article" date="2014" name="Front. Microbiol.">
        <title>High frequency of phylogenetically diverse reductive dehalogenase-homologous genes in deep subseafloor sedimentary metagenomes.</title>
        <authorList>
            <person name="Kawai M."/>
            <person name="Futagami T."/>
            <person name="Toyoda A."/>
            <person name="Takaki Y."/>
            <person name="Nishi S."/>
            <person name="Hori S."/>
            <person name="Arai W."/>
            <person name="Tsubouchi T."/>
            <person name="Morono Y."/>
            <person name="Uchiyama I."/>
            <person name="Ito T."/>
            <person name="Fujiyama A."/>
            <person name="Inagaki F."/>
            <person name="Takami H."/>
        </authorList>
    </citation>
    <scope>NUCLEOTIDE SEQUENCE</scope>
    <source>
        <strain evidence="2">Expedition CK06-06</strain>
    </source>
</reference>
<dbReference type="Pfam" id="PF06470">
    <property type="entry name" value="SMC_hinge"/>
    <property type="match status" value="1"/>
</dbReference>
<proteinExistence type="predicted"/>
<dbReference type="AlphaFoldDB" id="X1JUK0"/>
<sequence length="70" mass="7921">DISSALNIINSLSGNELDKLKMIPLDLIKDIKTLPDDQVKIQNKNIYGFANELINYSPKYQNIFKVLLGN</sequence>
<feature type="non-terminal residue" evidence="2">
    <location>
        <position position="70"/>
    </location>
</feature>
<dbReference type="InterPro" id="IPR010935">
    <property type="entry name" value="SMC_hinge"/>
</dbReference>
<accession>X1JUK0</accession>
<dbReference type="GO" id="GO:0051276">
    <property type="term" value="P:chromosome organization"/>
    <property type="evidence" value="ECO:0007669"/>
    <property type="project" value="InterPro"/>
</dbReference>
<dbReference type="GO" id="GO:0005694">
    <property type="term" value="C:chromosome"/>
    <property type="evidence" value="ECO:0007669"/>
    <property type="project" value="InterPro"/>
</dbReference>
<feature type="non-terminal residue" evidence="2">
    <location>
        <position position="1"/>
    </location>
</feature>
<gene>
    <name evidence="2" type="ORF">S03H2_72138</name>
</gene>
<protein>
    <recommendedName>
        <fullName evidence="1">SMC hinge domain-containing protein</fullName>
    </recommendedName>
</protein>
<name>X1JUK0_9ZZZZ</name>
<dbReference type="InterPro" id="IPR036277">
    <property type="entry name" value="SMC_hinge_sf"/>
</dbReference>
<evidence type="ECO:0000259" key="1">
    <source>
        <dbReference type="Pfam" id="PF06470"/>
    </source>
</evidence>